<name>A0A1J5RHC5_9ZZZZ</name>
<protein>
    <submittedName>
        <fullName evidence="2">Uncharacterized protein</fullName>
    </submittedName>
</protein>
<keyword evidence="1" id="KW-0175">Coiled coil</keyword>
<sequence length="104" mass="11327">MTIEEIAQGVIRLREEAAEAERRYSRARDVMYNALASQPGETYVSGGFKFVKTTTGEVRTMTKQSVIEALQAAELAPEVIQAIIGAALVETERGGGLRIVRTQA</sequence>
<organism evidence="2">
    <name type="scientific">mine drainage metagenome</name>
    <dbReference type="NCBI Taxonomy" id="410659"/>
    <lineage>
        <taxon>unclassified sequences</taxon>
        <taxon>metagenomes</taxon>
        <taxon>ecological metagenomes</taxon>
    </lineage>
</organism>
<proteinExistence type="predicted"/>
<evidence type="ECO:0000313" key="2">
    <source>
        <dbReference type="EMBL" id="OIQ94818.1"/>
    </source>
</evidence>
<dbReference type="AlphaFoldDB" id="A0A1J5RHC5"/>
<accession>A0A1J5RHC5</accession>
<feature type="coiled-coil region" evidence="1">
    <location>
        <begin position="3"/>
        <end position="30"/>
    </location>
</feature>
<comment type="caution">
    <text evidence="2">The sequence shown here is derived from an EMBL/GenBank/DDBJ whole genome shotgun (WGS) entry which is preliminary data.</text>
</comment>
<evidence type="ECO:0000256" key="1">
    <source>
        <dbReference type="SAM" id="Coils"/>
    </source>
</evidence>
<reference evidence="2" key="1">
    <citation type="submission" date="2016-10" db="EMBL/GenBank/DDBJ databases">
        <title>Sequence of Gallionella enrichment culture.</title>
        <authorList>
            <person name="Poehlein A."/>
            <person name="Muehling M."/>
            <person name="Daniel R."/>
        </authorList>
    </citation>
    <scope>NUCLEOTIDE SEQUENCE</scope>
</reference>
<gene>
    <name evidence="2" type="ORF">GALL_231730</name>
</gene>
<dbReference type="EMBL" id="MLJW01000178">
    <property type="protein sequence ID" value="OIQ94818.1"/>
    <property type="molecule type" value="Genomic_DNA"/>
</dbReference>